<comment type="similarity">
    <text evidence="1">Belongs to the TrbG/VirB9 family.</text>
</comment>
<evidence type="ECO:0000313" key="4">
    <source>
        <dbReference type="EMBL" id="OBX64344.1"/>
    </source>
</evidence>
<dbReference type="InterPro" id="IPR038161">
    <property type="entry name" value="VirB9/CagX/TrbG_C_sf"/>
</dbReference>
<accession>A0AA91FJ16</accession>
<feature type="chain" id="PRO_5041699784" description="P-type conjugative transfer protein VirB9" evidence="3">
    <location>
        <begin position="20"/>
        <end position="279"/>
    </location>
</feature>
<comment type="caution">
    <text evidence="4">The sequence shown here is derived from an EMBL/GenBank/DDBJ whole genome shotgun (WGS) entry which is preliminary data.</text>
</comment>
<organism evidence="4">
    <name type="scientific">Faucicola osloensis</name>
    <name type="common">Moraxella osloensis</name>
    <dbReference type="NCBI Taxonomy" id="34062"/>
    <lineage>
        <taxon>Bacteria</taxon>
        <taxon>Pseudomonadati</taxon>
        <taxon>Pseudomonadota</taxon>
        <taxon>Gammaproteobacteria</taxon>
        <taxon>Moraxellales</taxon>
        <taxon>Moraxellaceae</taxon>
        <taxon>Faucicola</taxon>
    </lineage>
</organism>
<proteinExistence type="inferred from homology"/>
<name>A0AA91FJ16_FAUOS</name>
<feature type="signal peptide" evidence="3">
    <location>
        <begin position="1"/>
        <end position="19"/>
    </location>
</feature>
<evidence type="ECO:0000256" key="2">
    <source>
        <dbReference type="ARBA" id="ARBA00022729"/>
    </source>
</evidence>
<evidence type="ECO:0008006" key="5">
    <source>
        <dbReference type="Google" id="ProtNLM"/>
    </source>
</evidence>
<dbReference type="EMBL" id="LZMT01000017">
    <property type="protein sequence ID" value="OBX64344.1"/>
    <property type="molecule type" value="Genomic_DNA"/>
</dbReference>
<dbReference type="Gene3D" id="2.60.40.2500">
    <property type="match status" value="1"/>
</dbReference>
<protein>
    <recommendedName>
        <fullName evidence="5">P-type conjugative transfer protein VirB9</fullName>
    </recommendedName>
</protein>
<sequence>MKKLLISSLLFMTSASTFAIIEPVPVGADGRVQEITYAKNEVFNIRAMVGNSTLIQLEEGEEVEGDNTGLGMGDSQAWSIAVRGNNIFIKPAQALPDTNMVLVTNKRTYAFQLSTANTSSPSYVVRFNYPENKKSTNAPAVQKPLSFKQAQVSATGQPLYINADTNVKYYKQGDIQIAPTNAWDNGQFTYLKFANADDLPAVYRLMSDNKTEAVVDTHIEGDTLVIHGVSRLYRLRLGNAVADIFNANPNFVTNFNNTGVSKVAGKDGSVRQVIGGQND</sequence>
<evidence type="ECO:0000256" key="3">
    <source>
        <dbReference type="SAM" id="SignalP"/>
    </source>
</evidence>
<evidence type="ECO:0000256" key="1">
    <source>
        <dbReference type="ARBA" id="ARBA00006135"/>
    </source>
</evidence>
<reference evidence="4" key="1">
    <citation type="submission" date="2016-06" db="EMBL/GenBank/DDBJ databases">
        <title>Draft genome of Moraxella osloensis CCUG 67237.</title>
        <authorList>
            <person name="Salva-Serra F."/>
            <person name="Engstrom-Jakobsson H."/>
            <person name="Thorell K."/>
            <person name="Gonzales-Siles L."/>
            <person name="Karlsson R."/>
            <person name="Boulund F."/>
            <person name="Engstrand L."/>
            <person name="Kristiansson E."/>
            <person name="Moore E."/>
        </authorList>
    </citation>
    <scope>NUCLEOTIDE SEQUENCE [LARGE SCALE GENOMIC DNA]</scope>
    <source>
        <strain evidence="4">CCUG 67237</strain>
    </source>
</reference>
<dbReference type="CDD" id="cd06911">
    <property type="entry name" value="VirB9_CagX_TrbG"/>
    <property type="match status" value="1"/>
</dbReference>
<dbReference type="AlphaFoldDB" id="A0AA91FJ16"/>
<dbReference type="InterPro" id="IPR033645">
    <property type="entry name" value="VirB9/CagX/TrbG_C"/>
</dbReference>
<keyword evidence="2 3" id="KW-0732">Signal</keyword>
<gene>
    <name evidence="4" type="ORF">A9299_10080</name>
</gene>
<dbReference type="Pfam" id="PF03524">
    <property type="entry name" value="CagX"/>
    <property type="match status" value="1"/>
</dbReference>
<dbReference type="InterPro" id="IPR010258">
    <property type="entry name" value="Conjugal_tfr_TrbG/VirB9/CagX"/>
</dbReference>